<feature type="DNA-binding region" description="DM" evidence="5">
    <location>
        <begin position="135"/>
        <end position="184"/>
    </location>
</feature>
<keyword evidence="4 5" id="KW-0539">Nucleus</keyword>
<dbReference type="GO" id="GO:0005634">
    <property type="term" value="C:nucleus"/>
    <property type="evidence" value="ECO:0007669"/>
    <property type="project" value="UniProtKB-SubCell"/>
</dbReference>
<evidence type="ECO:0000256" key="4">
    <source>
        <dbReference type="ARBA" id="ARBA00023242"/>
    </source>
</evidence>
<dbReference type="OrthoDB" id="6099493at2759"/>
<dbReference type="GO" id="GO:0006355">
    <property type="term" value="P:regulation of DNA-templated transcription"/>
    <property type="evidence" value="ECO:0007669"/>
    <property type="project" value="InterPro"/>
</dbReference>
<protein>
    <submittedName>
        <fullName evidence="7">DM DNA binding domain protein</fullName>
    </submittedName>
</protein>
<dbReference type="SMART" id="SM00301">
    <property type="entry name" value="DM"/>
    <property type="match status" value="1"/>
</dbReference>
<keyword evidence="2 5" id="KW-0862">Zinc</keyword>
<dbReference type="GO" id="GO:0046872">
    <property type="term" value="F:metal ion binding"/>
    <property type="evidence" value="ECO:0007669"/>
    <property type="project" value="UniProtKB-KW"/>
</dbReference>
<keyword evidence="1 5" id="KW-0479">Metal-binding</keyword>
<evidence type="ECO:0000256" key="3">
    <source>
        <dbReference type="ARBA" id="ARBA00023125"/>
    </source>
</evidence>
<dbReference type="EMBL" id="KN727556">
    <property type="protein sequence ID" value="KIH65438.1"/>
    <property type="molecule type" value="Genomic_DNA"/>
</dbReference>
<dbReference type="Proteomes" id="UP000054047">
    <property type="component" value="Unassembled WGS sequence"/>
</dbReference>
<dbReference type="Gene3D" id="4.10.1040.10">
    <property type="entry name" value="DM DNA-binding domain"/>
    <property type="match status" value="1"/>
</dbReference>
<reference evidence="7 8" key="1">
    <citation type="submission" date="2013-12" db="EMBL/GenBank/DDBJ databases">
        <title>Draft genome of the parsitic nematode Ancylostoma duodenale.</title>
        <authorList>
            <person name="Mitreva M."/>
        </authorList>
    </citation>
    <scope>NUCLEOTIDE SEQUENCE [LARGE SCALE GENOMIC DNA]</scope>
    <source>
        <strain evidence="7 8">Zhejiang</strain>
    </source>
</reference>
<sequence>MKCILLDVLKCKLTVIGRFLFFNTLLTKEVEEAITADPSDTYLPSEHNLTELTHTERIKNGGGITVPISSGEVVATVPPGTQVVVEAKLLTSDVDHTIEEVRQETIQQVQDALTVVGQPIPNLPNSRPPNRTLFCRKCEGHGLQVVLKGHASRCPYNNCQCKTTYGWIAVFLQIHLQRTAGENR</sequence>
<dbReference type="InterPro" id="IPR036407">
    <property type="entry name" value="DM_DNA-bd_sf"/>
</dbReference>
<dbReference type="Pfam" id="PF00751">
    <property type="entry name" value="DM"/>
    <property type="match status" value="1"/>
</dbReference>
<evidence type="ECO:0000256" key="1">
    <source>
        <dbReference type="ARBA" id="ARBA00022723"/>
    </source>
</evidence>
<gene>
    <name evidence="7" type="ORF">ANCDUO_04241</name>
</gene>
<evidence type="ECO:0000259" key="6">
    <source>
        <dbReference type="PROSITE" id="PS50809"/>
    </source>
</evidence>
<evidence type="ECO:0000256" key="2">
    <source>
        <dbReference type="ARBA" id="ARBA00022833"/>
    </source>
</evidence>
<proteinExistence type="predicted"/>
<accession>A0A0C2D739</accession>
<evidence type="ECO:0000256" key="5">
    <source>
        <dbReference type="PROSITE-ProRule" id="PRU00070"/>
    </source>
</evidence>
<comment type="subcellular location">
    <subcellularLocation>
        <location evidence="5">Nucleus</location>
    </subcellularLocation>
</comment>
<keyword evidence="8" id="KW-1185">Reference proteome</keyword>
<evidence type="ECO:0000313" key="7">
    <source>
        <dbReference type="EMBL" id="KIH65438.1"/>
    </source>
</evidence>
<organism evidence="7 8">
    <name type="scientific">Ancylostoma duodenale</name>
    <dbReference type="NCBI Taxonomy" id="51022"/>
    <lineage>
        <taxon>Eukaryota</taxon>
        <taxon>Metazoa</taxon>
        <taxon>Ecdysozoa</taxon>
        <taxon>Nematoda</taxon>
        <taxon>Chromadorea</taxon>
        <taxon>Rhabditida</taxon>
        <taxon>Rhabditina</taxon>
        <taxon>Rhabditomorpha</taxon>
        <taxon>Strongyloidea</taxon>
        <taxon>Ancylostomatidae</taxon>
        <taxon>Ancylostomatinae</taxon>
        <taxon>Ancylostoma</taxon>
    </lineage>
</organism>
<keyword evidence="3 5" id="KW-0238">DNA-binding</keyword>
<dbReference type="SUPFAM" id="SSF82927">
    <property type="entry name" value="Cysteine-rich DNA binding domain, (DM domain)"/>
    <property type="match status" value="1"/>
</dbReference>
<name>A0A0C2D739_9BILA</name>
<evidence type="ECO:0000313" key="8">
    <source>
        <dbReference type="Proteomes" id="UP000054047"/>
    </source>
</evidence>
<dbReference type="GO" id="GO:0043565">
    <property type="term" value="F:sequence-specific DNA binding"/>
    <property type="evidence" value="ECO:0007669"/>
    <property type="project" value="InterPro"/>
</dbReference>
<dbReference type="InterPro" id="IPR001275">
    <property type="entry name" value="DM_DNA-bd"/>
</dbReference>
<feature type="domain" description="DM" evidence="6">
    <location>
        <begin position="135"/>
        <end position="184"/>
    </location>
</feature>
<dbReference type="PROSITE" id="PS50809">
    <property type="entry name" value="DM_2"/>
    <property type="match status" value="1"/>
</dbReference>
<dbReference type="AlphaFoldDB" id="A0A0C2D739"/>